<evidence type="ECO:0000313" key="12">
    <source>
        <dbReference type="Proteomes" id="UP001501411"/>
    </source>
</evidence>
<feature type="domain" description="Thiamine phosphate synthase/TenI" evidence="10">
    <location>
        <begin position="14"/>
        <end position="192"/>
    </location>
</feature>
<evidence type="ECO:0000256" key="5">
    <source>
        <dbReference type="ARBA" id="ARBA00022977"/>
    </source>
</evidence>
<evidence type="ECO:0000256" key="1">
    <source>
        <dbReference type="ARBA" id="ARBA00005165"/>
    </source>
</evidence>
<dbReference type="Pfam" id="PF02581">
    <property type="entry name" value="TMP-TENI"/>
    <property type="match status" value="1"/>
</dbReference>
<dbReference type="Proteomes" id="UP001501411">
    <property type="component" value="Unassembled WGS sequence"/>
</dbReference>
<protein>
    <recommendedName>
        <fullName evidence="9">Thiamine-phosphate synthase</fullName>
        <shortName evidence="9">TP synthase</shortName>
        <shortName evidence="9">TPS</shortName>
        <ecNumber evidence="9">2.5.1.3</ecNumber>
    </recommendedName>
    <alternativeName>
        <fullName evidence="9">Thiamine-phosphate pyrophosphorylase</fullName>
        <shortName evidence="9">TMP pyrophosphorylase</shortName>
        <shortName evidence="9">TMP-PPase</shortName>
    </alternativeName>
</protein>
<sequence length="216" mass="23624">MESRLKKIERLHYITHPVAAYTLAEQTRLVTEAGGKWIQFRMKQTNAHTFKGQAEQALQVAREGGATFIINDDVLAAKMLDADGVHLGKEDLNPLEARKLLGDEKIIGCTANTLADILYLQTLPIDYIGLGPFRFTSTKQKLSPILGLSGYKTIIQALQRQEIAIPIIAIGGIRLTDIVHLFEIGVYGIAASGVILNTSDPKASCTALLTQIKQSQ</sequence>
<comment type="similarity">
    <text evidence="9">Belongs to the thiamine-phosphate synthase family.</text>
</comment>
<accession>A0ABP9AMC7</accession>
<reference evidence="12" key="1">
    <citation type="journal article" date="2019" name="Int. J. Syst. Evol. Microbiol.">
        <title>The Global Catalogue of Microorganisms (GCM) 10K type strain sequencing project: providing services to taxonomists for standard genome sequencing and annotation.</title>
        <authorList>
            <consortium name="The Broad Institute Genomics Platform"/>
            <consortium name="The Broad Institute Genome Sequencing Center for Infectious Disease"/>
            <person name="Wu L."/>
            <person name="Ma J."/>
        </authorList>
    </citation>
    <scope>NUCLEOTIDE SEQUENCE [LARGE SCALE GENOMIC DNA]</scope>
    <source>
        <strain evidence="12">JCM 18200</strain>
    </source>
</reference>
<dbReference type="NCBIfam" id="NF000736">
    <property type="entry name" value="PRK00043.2-3"/>
    <property type="match status" value="1"/>
</dbReference>
<evidence type="ECO:0000256" key="4">
    <source>
        <dbReference type="ARBA" id="ARBA00022842"/>
    </source>
</evidence>
<name>A0ABP9AMC7_9SPHI</name>
<evidence type="ECO:0000313" key="11">
    <source>
        <dbReference type="EMBL" id="GAA4782415.1"/>
    </source>
</evidence>
<dbReference type="InterPro" id="IPR022998">
    <property type="entry name" value="ThiamineP_synth_TenI"/>
</dbReference>
<dbReference type="InterPro" id="IPR034291">
    <property type="entry name" value="TMP_synthase"/>
</dbReference>
<organism evidence="11 12">
    <name type="scientific">Olivibacter ginsenosidimutans</name>
    <dbReference type="NCBI Taxonomy" id="1176537"/>
    <lineage>
        <taxon>Bacteria</taxon>
        <taxon>Pseudomonadati</taxon>
        <taxon>Bacteroidota</taxon>
        <taxon>Sphingobacteriia</taxon>
        <taxon>Sphingobacteriales</taxon>
        <taxon>Sphingobacteriaceae</taxon>
        <taxon>Olivibacter</taxon>
    </lineage>
</organism>
<keyword evidence="2 9" id="KW-0808">Transferase</keyword>
<comment type="caution">
    <text evidence="9">Lacks conserved residue(s) required for the propagation of feature annotation.</text>
</comment>
<dbReference type="PANTHER" id="PTHR20857">
    <property type="entry name" value="THIAMINE-PHOSPHATE PYROPHOSPHORYLASE"/>
    <property type="match status" value="1"/>
</dbReference>
<keyword evidence="4 9" id="KW-0460">Magnesium</keyword>
<feature type="binding site" evidence="9">
    <location>
        <position position="110"/>
    </location>
    <ligand>
        <name>4-amino-2-methyl-5-(diphosphooxymethyl)pyrimidine</name>
        <dbReference type="ChEBI" id="CHEBI:57841"/>
    </ligand>
</feature>
<feature type="binding site" evidence="9">
    <location>
        <position position="139"/>
    </location>
    <ligand>
        <name>4-amino-2-methyl-5-(diphosphooxymethyl)pyrimidine</name>
        <dbReference type="ChEBI" id="CHEBI:57841"/>
    </ligand>
</feature>
<feature type="binding site" evidence="9">
    <location>
        <position position="72"/>
    </location>
    <ligand>
        <name>Mg(2+)</name>
        <dbReference type="ChEBI" id="CHEBI:18420"/>
    </ligand>
</feature>
<comment type="cofactor">
    <cofactor evidence="9">
        <name>Mg(2+)</name>
        <dbReference type="ChEBI" id="CHEBI:18420"/>
    </cofactor>
    <text evidence="9">Binds 1 Mg(2+) ion per subunit.</text>
</comment>
<dbReference type="EC" id="2.5.1.3" evidence="9"/>
<feature type="binding site" evidence="9">
    <location>
        <begin position="39"/>
        <end position="43"/>
    </location>
    <ligand>
        <name>4-amino-2-methyl-5-(diphosphooxymethyl)pyrimidine</name>
        <dbReference type="ChEBI" id="CHEBI:57841"/>
    </ligand>
</feature>
<keyword evidence="12" id="KW-1185">Reference proteome</keyword>
<dbReference type="HAMAP" id="MF_00097">
    <property type="entry name" value="TMP_synthase"/>
    <property type="match status" value="1"/>
</dbReference>
<dbReference type="PANTHER" id="PTHR20857:SF15">
    <property type="entry name" value="THIAMINE-PHOSPHATE SYNTHASE"/>
    <property type="match status" value="1"/>
</dbReference>
<evidence type="ECO:0000256" key="6">
    <source>
        <dbReference type="ARBA" id="ARBA00047334"/>
    </source>
</evidence>
<evidence type="ECO:0000256" key="2">
    <source>
        <dbReference type="ARBA" id="ARBA00022679"/>
    </source>
</evidence>
<keyword evidence="3 9" id="KW-0479">Metal-binding</keyword>
<feature type="binding site" evidence="9">
    <location>
        <position position="91"/>
    </location>
    <ligand>
        <name>Mg(2+)</name>
        <dbReference type="ChEBI" id="CHEBI:18420"/>
    </ligand>
</feature>
<dbReference type="InterPro" id="IPR036206">
    <property type="entry name" value="ThiamineP_synth_sf"/>
</dbReference>
<dbReference type="CDD" id="cd00564">
    <property type="entry name" value="TMP_TenI"/>
    <property type="match status" value="1"/>
</dbReference>
<keyword evidence="5 9" id="KW-0784">Thiamine biosynthesis</keyword>
<dbReference type="Gene3D" id="3.20.20.70">
    <property type="entry name" value="Aldolase class I"/>
    <property type="match status" value="1"/>
</dbReference>
<comment type="function">
    <text evidence="9">Condenses 4-methyl-5-(beta-hydroxyethyl)thiazole monophosphate (THZ-P) and 2-methyl-4-amino-5-hydroxymethyl pyrimidine pyrophosphate (HMP-PP) to form thiamine monophosphate (TMP).</text>
</comment>
<evidence type="ECO:0000256" key="3">
    <source>
        <dbReference type="ARBA" id="ARBA00022723"/>
    </source>
</evidence>
<evidence type="ECO:0000256" key="7">
    <source>
        <dbReference type="ARBA" id="ARBA00047851"/>
    </source>
</evidence>
<comment type="catalytic activity">
    <reaction evidence="8 9">
        <text>2-[(2R,5Z)-2-carboxy-4-methylthiazol-5(2H)-ylidene]ethyl phosphate + 4-amino-2-methyl-5-(diphosphooxymethyl)pyrimidine + 2 H(+) = thiamine phosphate + CO2 + diphosphate</text>
        <dbReference type="Rhea" id="RHEA:47844"/>
        <dbReference type="ChEBI" id="CHEBI:15378"/>
        <dbReference type="ChEBI" id="CHEBI:16526"/>
        <dbReference type="ChEBI" id="CHEBI:33019"/>
        <dbReference type="ChEBI" id="CHEBI:37575"/>
        <dbReference type="ChEBI" id="CHEBI:57841"/>
        <dbReference type="ChEBI" id="CHEBI:62899"/>
        <dbReference type="EC" id="2.5.1.3"/>
    </reaction>
</comment>
<gene>
    <name evidence="9" type="primary">thiE</name>
    <name evidence="11" type="ORF">GCM10023231_07590</name>
</gene>
<dbReference type="InterPro" id="IPR013785">
    <property type="entry name" value="Aldolase_TIM"/>
</dbReference>
<feature type="binding site" evidence="9">
    <location>
        <begin position="136"/>
        <end position="138"/>
    </location>
    <ligand>
        <name>2-[(2R,5Z)-2-carboxy-4-methylthiazol-5(2H)-ylidene]ethyl phosphate</name>
        <dbReference type="ChEBI" id="CHEBI:62899"/>
    </ligand>
</feature>
<proteinExistence type="inferred from homology"/>
<comment type="catalytic activity">
    <reaction evidence="7 9">
        <text>2-(2-carboxy-4-methylthiazol-5-yl)ethyl phosphate + 4-amino-2-methyl-5-(diphosphooxymethyl)pyrimidine + 2 H(+) = thiamine phosphate + CO2 + diphosphate</text>
        <dbReference type="Rhea" id="RHEA:47848"/>
        <dbReference type="ChEBI" id="CHEBI:15378"/>
        <dbReference type="ChEBI" id="CHEBI:16526"/>
        <dbReference type="ChEBI" id="CHEBI:33019"/>
        <dbReference type="ChEBI" id="CHEBI:37575"/>
        <dbReference type="ChEBI" id="CHEBI:57841"/>
        <dbReference type="ChEBI" id="CHEBI:62890"/>
        <dbReference type="EC" id="2.5.1.3"/>
    </reaction>
</comment>
<feature type="binding site" evidence="9">
    <location>
        <position position="71"/>
    </location>
    <ligand>
        <name>4-amino-2-methyl-5-(diphosphooxymethyl)pyrimidine</name>
        <dbReference type="ChEBI" id="CHEBI:57841"/>
    </ligand>
</feature>
<feature type="binding site" evidence="9">
    <location>
        <position position="172"/>
    </location>
    <ligand>
        <name>2-[(2R,5Z)-2-carboxy-4-methylthiazol-5(2H)-ylidene]ethyl phosphate</name>
        <dbReference type="ChEBI" id="CHEBI:62899"/>
    </ligand>
</feature>
<dbReference type="EMBL" id="BAABIQ010000005">
    <property type="protein sequence ID" value="GAA4782415.1"/>
    <property type="molecule type" value="Genomic_DNA"/>
</dbReference>
<dbReference type="RefSeq" id="WP_345230384.1">
    <property type="nucleotide sequence ID" value="NZ_BAABIQ010000005.1"/>
</dbReference>
<evidence type="ECO:0000259" key="10">
    <source>
        <dbReference type="Pfam" id="PF02581"/>
    </source>
</evidence>
<evidence type="ECO:0000256" key="8">
    <source>
        <dbReference type="ARBA" id="ARBA00047883"/>
    </source>
</evidence>
<comment type="caution">
    <text evidence="11">The sequence shown here is derived from an EMBL/GenBank/DDBJ whole genome shotgun (WGS) entry which is preliminary data.</text>
</comment>
<comment type="catalytic activity">
    <reaction evidence="6 9">
        <text>4-methyl-5-(2-phosphooxyethyl)-thiazole + 4-amino-2-methyl-5-(diphosphooxymethyl)pyrimidine + H(+) = thiamine phosphate + diphosphate</text>
        <dbReference type="Rhea" id="RHEA:22328"/>
        <dbReference type="ChEBI" id="CHEBI:15378"/>
        <dbReference type="ChEBI" id="CHEBI:33019"/>
        <dbReference type="ChEBI" id="CHEBI:37575"/>
        <dbReference type="ChEBI" id="CHEBI:57841"/>
        <dbReference type="ChEBI" id="CHEBI:58296"/>
        <dbReference type="EC" id="2.5.1.3"/>
    </reaction>
</comment>
<evidence type="ECO:0000256" key="9">
    <source>
        <dbReference type="HAMAP-Rule" id="MF_00097"/>
    </source>
</evidence>
<comment type="pathway">
    <text evidence="1 9">Cofactor biosynthesis; thiamine diphosphate biosynthesis; thiamine phosphate from 4-amino-2-methyl-5-diphosphomethylpyrimidine and 4-methyl-5-(2-phosphoethyl)-thiazole: step 1/1.</text>
</comment>
<dbReference type="SUPFAM" id="SSF51391">
    <property type="entry name" value="Thiamin phosphate synthase"/>
    <property type="match status" value="1"/>
</dbReference>